<evidence type="ECO:0000259" key="2">
    <source>
        <dbReference type="Pfam" id="PF02518"/>
    </source>
</evidence>
<reference evidence="4 5" key="1">
    <citation type="submission" date="2020-07" db="EMBL/GenBank/DDBJ databases">
        <authorList>
            <person name="Sun Q."/>
        </authorList>
    </citation>
    <scope>NUCLEOTIDE SEQUENCE [LARGE SCALE GENOMIC DNA]</scope>
    <source>
        <strain evidence="4 5">CGMCC 1.13654</strain>
    </source>
</reference>
<dbReference type="PANTHER" id="PTHR34220:SF7">
    <property type="entry name" value="SENSOR HISTIDINE KINASE YPDA"/>
    <property type="match status" value="1"/>
</dbReference>
<proteinExistence type="predicted"/>
<dbReference type="GO" id="GO:0016020">
    <property type="term" value="C:membrane"/>
    <property type="evidence" value="ECO:0007669"/>
    <property type="project" value="InterPro"/>
</dbReference>
<feature type="transmembrane region" description="Helical" evidence="1">
    <location>
        <begin position="87"/>
        <end position="104"/>
    </location>
</feature>
<feature type="transmembrane region" description="Helical" evidence="1">
    <location>
        <begin position="20"/>
        <end position="38"/>
    </location>
</feature>
<evidence type="ECO:0000256" key="1">
    <source>
        <dbReference type="SAM" id="Phobius"/>
    </source>
</evidence>
<keyword evidence="4" id="KW-0808">Transferase</keyword>
<keyword evidence="4" id="KW-0418">Kinase</keyword>
<dbReference type="InterPro" id="IPR003594">
    <property type="entry name" value="HATPase_dom"/>
</dbReference>
<dbReference type="RefSeq" id="WP_160365615.1">
    <property type="nucleotide sequence ID" value="NZ_JACEIB010000006.1"/>
</dbReference>
<evidence type="ECO:0000313" key="5">
    <source>
        <dbReference type="Proteomes" id="UP000570166"/>
    </source>
</evidence>
<keyword evidence="1" id="KW-1133">Transmembrane helix</keyword>
<dbReference type="InterPro" id="IPR036890">
    <property type="entry name" value="HATPase_C_sf"/>
</dbReference>
<protein>
    <submittedName>
        <fullName evidence="4">Histidine kinase</fullName>
    </submittedName>
</protein>
<keyword evidence="1" id="KW-0472">Membrane</keyword>
<dbReference type="EMBL" id="JACEIB010000006">
    <property type="protein sequence ID" value="MBA2934091.1"/>
    <property type="molecule type" value="Genomic_DNA"/>
</dbReference>
<dbReference type="PANTHER" id="PTHR34220">
    <property type="entry name" value="SENSOR HISTIDINE KINASE YPDA"/>
    <property type="match status" value="1"/>
</dbReference>
<organism evidence="4 5">
    <name type="scientific">Sphingomonas chungangi</name>
    <dbReference type="NCBI Taxonomy" id="2683589"/>
    <lineage>
        <taxon>Bacteria</taxon>
        <taxon>Pseudomonadati</taxon>
        <taxon>Pseudomonadota</taxon>
        <taxon>Alphaproteobacteria</taxon>
        <taxon>Sphingomonadales</taxon>
        <taxon>Sphingomonadaceae</taxon>
        <taxon>Sphingomonas</taxon>
    </lineage>
</organism>
<sequence>MTAEGPITATGIGRQRPSALWTAFLTLCAIEGMVLLVYCGSQIMLGQFHAGTLVTTGIIMVLGDTLCDLPLLVALIASDRLQPRLRWALMILGVLVVTIAQSVFDTQARTWTGVRNPAVQPFDNGVIHAFPINFYANMMWVALIAVQQAYFSLRARTDELVLARASERATQLASLRFQLNPHFLFNALNALSSLVVVGRAAQAEEMIGRLSGFLRATLDAREGGMVRLEDEIETVEAYLDVERVRFDDRLETSIVLPAELRGAQVPPFLIQPLVENAMKYGVAPARRMVTVEIVASLVGGDVVIAVRDDGEGAGDVAGGAGVGLTNVRERLTLSYGASAGLEAGPQPQGGYCALVRLPAIGVADAAHRAAALAA</sequence>
<dbReference type="Pfam" id="PF02518">
    <property type="entry name" value="HATPase_c"/>
    <property type="match status" value="1"/>
</dbReference>
<feature type="transmembrane region" description="Helical" evidence="1">
    <location>
        <begin position="124"/>
        <end position="146"/>
    </location>
</feature>
<dbReference type="InterPro" id="IPR010559">
    <property type="entry name" value="Sig_transdc_His_kin_internal"/>
</dbReference>
<feature type="domain" description="Histidine kinase/HSP90-like ATPase" evidence="2">
    <location>
        <begin position="269"/>
        <end position="358"/>
    </location>
</feature>
<keyword evidence="1" id="KW-0812">Transmembrane</keyword>
<feature type="transmembrane region" description="Helical" evidence="1">
    <location>
        <begin position="50"/>
        <end position="75"/>
    </location>
</feature>
<gene>
    <name evidence="4" type="ORF">HZF05_08255</name>
</gene>
<dbReference type="Gene3D" id="3.30.565.10">
    <property type="entry name" value="Histidine kinase-like ATPase, C-terminal domain"/>
    <property type="match status" value="1"/>
</dbReference>
<dbReference type="Proteomes" id="UP000570166">
    <property type="component" value="Unassembled WGS sequence"/>
</dbReference>
<dbReference type="SUPFAM" id="SSF55874">
    <property type="entry name" value="ATPase domain of HSP90 chaperone/DNA topoisomerase II/histidine kinase"/>
    <property type="match status" value="1"/>
</dbReference>
<comment type="caution">
    <text evidence="4">The sequence shown here is derived from an EMBL/GenBank/DDBJ whole genome shotgun (WGS) entry which is preliminary data.</text>
</comment>
<accession>A0A838L3Y3</accession>
<dbReference type="GO" id="GO:0000155">
    <property type="term" value="F:phosphorelay sensor kinase activity"/>
    <property type="evidence" value="ECO:0007669"/>
    <property type="project" value="InterPro"/>
</dbReference>
<dbReference type="AlphaFoldDB" id="A0A838L3Y3"/>
<keyword evidence="5" id="KW-1185">Reference proteome</keyword>
<evidence type="ECO:0000313" key="4">
    <source>
        <dbReference type="EMBL" id="MBA2934091.1"/>
    </source>
</evidence>
<dbReference type="Pfam" id="PF06580">
    <property type="entry name" value="His_kinase"/>
    <property type="match status" value="1"/>
</dbReference>
<dbReference type="InterPro" id="IPR050640">
    <property type="entry name" value="Bact_2-comp_sensor_kinase"/>
</dbReference>
<evidence type="ECO:0000259" key="3">
    <source>
        <dbReference type="Pfam" id="PF06580"/>
    </source>
</evidence>
<name>A0A838L3Y3_9SPHN</name>
<feature type="domain" description="Signal transduction histidine kinase internal region" evidence="3">
    <location>
        <begin position="171"/>
        <end position="250"/>
    </location>
</feature>